<dbReference type="RefSeq" id="WP_100788280.1">
    <property type="nucleotide sequence ID" value="NZ_NPDU01000056.1"/>
</dbReference>
<organism evidence="3 4">
    <name type="scientific">Leptospira adleri</name>
    <dbReference type="NCBI Taxonomy" id="2023186"/>
    <lineage>
        <taxon>Bacteria</taxon>
        <taxon>Pseudomonadati</taxon>
        <taxon>Spirochaetota</taxon>
        <taxon>Spirochaetia</taxon>
        <taxon>Leptospirales</taxon>
        <taxon>Leptospiraceae</taxon>
        <taxon>Leptospira</taxon>
    </lineage>
</organism>
<dbReference type="InterPro" id="IPR020904">
    <property type="entry name" value="Sc_DH/Rdtase_CS"/>
</dbReference>
<keyword evidence="2" id="KW-0560">Oxidoreductase</keyword>
<sequence>MMTSFFLEKSFMVTGASSGIGKALVLELNKKGAIVGALARRKELLKELKNESAYPDKIIPLPGDVSDSSQLKKITEDFRKKVRRIDGIIHSAGISMRALARETEMKVYESLMDVNFYPLVNLFRLCEAELRQNQGHFVAVSSLQGRFATQYRSGYAASKHAVQAFMDSVRLETFDSGMHVMTVSPGYVKTDISVKALSSDGSAYGIMDEGIKNGLSTEVVAHRILKAIESGRRDCYPSQFRELFAFWISRLSPSLLDKLLRRARVT</sequence>
<dbReference type="PANTHER" id="PTHR44196:SF1">
    <property type="entry name" value="DEHYDROGENASE_REDUCTASE SDR FAMILY MEMBER 7B"/>
    <property type="match status" value="1"/>
</dbReference>
<proteinExistence type="inferred from homology"/>
<dbReference type="Gene3D" id="3.40.50.720">
    <property type="entry name" value="NAD(P)-binding Rossmann-like Domain"/>
    <property type="match status" value="1"/>
</dbReference>
<gene>
    <name evidence="3" type="ORF">CH376_17660</name>
</gene>
<dbReference type="SUPFAM" id="SSF51735">
    <property type="entry name" value="NAD(P)-binding Rossmann-fold domains"/>
    <property type="match status" value="1"/>
</dbReference>
<evidence type="ECO:0000313" key="3">
    <source>
        <dbReference type="EMBL" id="PJZ60612.1"/>
    </source>
</evidence>
<dbReference type="Proteomes" id="UP000232149">
    <property type="component" value="Unassembled WGS sequence"/>
</dbReference>
<dbReference type="InterPro" id="IPR036291">
    <property type="entry name" value="NAD(P)-bd_dom_sf"/>
</dbReference>
<accession>A0ABX4NYK7</accession>
<dbReference type="PROSITE" id="PS00061">
    <property type="entry name" value="ADH_SHORT"/>
    <property type="match status" value="1"/>
</dbReference>
<dbReference type="InterPro" id="IPR002347">
    <property type="entry name" value="SDR_fam"/>
</dbReference>
<dbReference type="PANTHER" id="PTHR44196">
    <property type="entry name" value="DEHYDROGENASE/REDUCTASE SDR FAMILY MEMBER 7B"/>
    <property type="match status" value="1"/>
</dbReference>
<keyword evidence="4" id="KW-1185">Reference proteome</keyword>
<evidence type="ECO:0000256" key="2">
    <source>
        <dbReference type="ARBA" id="ARBA00023002"/>
    </source>
</evidence>
<dbReference type="Pfam" id="PF00106">
    <property type="entry name" value="adh_short"/>
    <property type="match status" value="1"/>
</dbReference>
<protein>
    <submittedName>
        <fullName evidence="3">Short-chain dehydrogenase</fullName>
    </submittedName>
</protein>
<dbReference type="EMBL" id="NPDU01000056">
    <property type="protein sequence ID" value="PJZ60612.1"/>
    <property type="molecule type" value="Genomic_DNA"/>
</dbReference>
<evidence type="ECO:0000256" key="1">
    <source>
        <dbReference type="ARBA" id="ARBA00006484"/>
    </source>
</evidence>
<reference evidence="3 4" key="1">
    <citation type="submission" date="2017-07" db="EMBL/GenBank/DDBJ databases">
        <title>Leptospira spp. isolated from tropical soils.</title>
        <authorList>
            <person name="Thibeaux R."/>
            <person name="Iraola G."/>
            <person name="Ferres I."/>
            <person name="Bierque E."/>
            <person name="Girault D."/>
            <person name="Soupe-Gilbert M.-E."/>
            <person name="Picardeau M."/>
            <person name="Goarant C."/>
        </authorList>
    </citation>
    <scope>NUCLEOTIDE SEQUENCE [LARGE SCALE GENOMIC DNA]</scope>
    <source>
        <strain evidence="3 4">FH2-B-D1</strain>
    </source>
</reference>
<dbReference type="PRINTS" id="PR00081">
    <property type="entry name" value="GDHRDH"/>
</dbReference>
<evidence type="ECO:0000313" key="4">
    <source>
        <dbReference type="Proteomes" id="UP000232149"/>
    </source>
</evidence>
<name>A0ABX4NYK7_9LEPT</name>
<comment type="caution">
    <text evidence="3">The sequence shown here is derived from an EMBL/GenBank/DDBJ whole genome shotgun (WGS) entry which is preliminary data.</text>
</comment>
<comment type="similarity">
    <text evidence="1">Belongs to the short-chain dehydrogenases/reductases (SDR) family.</text>
</comment>